<dbReference type="EMBL" id="CP047657">
    <property type="protein sequence ID" value="QHJ14053.1"/>
    <property type="molecule type" value="Genomic_DNA"/>
</dbReference>
<accession>A0A857JQC1</accession>
<organism evidence="1 2">
    <name type="scientific">Paraglaciecola mesophila</name>
    <dbReference type="NCBI Taxonomy" id="197222"/>
    <lineage>
        <taxon>Bacteria</taxon>
        <taxon>Pseudomonadati</taxon>
        <taxon>Pseudomonadota</taxon>
        <taxon>Gammaproteobacteria</taxon>
        <taxon>Alteromonadales</taxon>
        <taxon>Alteromonadaceae</taxon>
        <taxon>Paraglaciecola</taxon>
    </lineage>
</organism>
<protein>
    <submittedName>
        <fullName evidence="1">Uncharacterized protein</fullName>
    </submittedName>
</protein>
<proteinExistence type="predicted"/>
<dbReference type="KEGG" id="pmes:FX988_04335"/>
<dbReference type="Proteomes" id="UP000464524">
    <property type="component" value="Plasmid unnamed"/>
</dbReference>
<reference evidence="1 2" key="1">
    <citation type="submission" date="2019-12" db="EMBL/GenBank/DDBJ databases">
        <title>Genome sequencing and assembly of endphytes of Porphyra tenera.</title>
        <authorList>
            <person name="Park J.M."/>
            <person name="Shin R."/>
            <person name="Jo S.H."/>
        </authorList>
    </citation>
    <scope>NUCLEOTIDE SEQUENCE [LARGE SCALE GENOMIC DNA]</scope>
    <source>
        <strain evidence="1 2">GPM4</strain>
        <plasmid evidence="1 2">unnamed</plasmid>
    </source>
</reference>
<evidence type="ECO:0000313" key="2">
    <source>
        <dbReference type="Proteomes" id="UP000464524"/>
    </source>
</evidence>
<keyword evidence="2" id="KW-1185">Reference proteome</keyword>
<sequence>MSYLAPSQRTTQTKPNAAPTHCAGCHFSFESYGMKPADGYTQGGKTYCNSDCQQQAEVAEIEQGVMDMLASDDW</sequence>
<evidence type="ECO:0000313" key="1">
    <source>
        <dbReference type="EMBL" id="QHJ14053.1"/>
    </source>
</evidence>
<geneLocation type="plasmid" evidence="1 2">
    <name>unnamed</name>
</geneLocation>
<dbReference type="RefSeq" id="WP_160182287.1">
    <property type="nucleotide sequence ID" value="NZ_CP047657.1"/>
</dbReference>
<name>A0A857JQC1_9ALTE</name>
<gene>
    <name evidence="1" type="ORF">FX988_04335</name>
</gene>
<keyword evidence="1" id="KW-0614">Plasmid</keyword>
<dbReference type="AlphaFoldDB" id="A0A857JQC1"/>